<organism evidence="1 2">
    <name type="scientific">Neorhizobium galegae bv. officinalis bv. officinalis str. HAMBI 1141</name>
    <dbReference type="NCBI Taxonomy" id="1028801"/>
    <lineage>
        <taxon>Bacteria</taxon>
        <taxon>Pseudomonadati</taxon>
        <taxon>Pseudomonadota</taxon>
        <taxon>Alphaproteobacteria</taxon>
        <taxon>Hyphomicrobiales</taxon>
        <taxon>Rhizobiaceae</taxon>
        <taxon>Rhizobium/Agrobacterium group</taxon>
        <taxon>Neorhizobium</taxon>
    </lineage>
</organism>
<protein>
    <recommendedName>
        <fullName evidence="3">Lipoprotein</fullName>
    </recommendedName>
</protein>
<evidence type="ECO:0000313" key="1">
    <source>
        <dbReference type="EMBL" id="CDN54950.1"/>
    </source>
</evidence>
<dbReference type="HOGENOM" id="CLU_2168978_0_0_5"/>
<dbReference type="Proteomes" id="UP000028186">
    <property type="component" value="Chromosome I"/>
</dbReference>
<dbReference type="PATRIC" id="fig|1028801.3.peg.2660"/>
<dbReference type="PROSITE" id="PS51257">
    <property type="entry name" value="PROKAR_LIPOPROTEIN"/>
    <property type="match status" value="1"/>
</dbReference>
<dbReference type="eggNOG" id="ENOG50314JW">
    <property type="taxonomic scope" value="Bacteria"/>
</dbReference>
<dbReference type="EMBL" id="HG938355">
    <property type="protein sequence ID" value="CDN54950.1"/>
    <property type="molecule type" value="Genomic_DNA"/>
</dbReference>
<evidence type="ECO:0000313" key="2">
    <source>
        <dbReference type="Proteomes" id="UP000028186"/>
    </source>
</evidence>
<dbReference type="AlphaFoldDB" id="A0A068TC89"/>
<name>A0A068TC89_NEOGA</name>
<reference evidence="2" key="1">
    <citation type="journal article" date="2014" name="BMC Genomics">
        <title>Genome sequencing of two Neorhizobium galegae strains reveals a noeT gene responsible for the unusual acetylation of the nodulation factors.</title>
        <authorList>
            <person name="Osterman J."/>
            <person name="Marsh J."/>
            <person name="Laine P.K."/>
            <person name="Zeng Z."/>
            <person name="Alatalo E."/>
            <person name="Sullivan J.T."/>
            <person name="Young J.P."/>
            <person name="Thomas-Oates J."/>
            <person name="Paulin L."/>
            <person name="Lindstrom K."/>
        </authorList>
    </citation>
    <scope>NUCLEOTIDE SEQUENCE [LARGE SCALE GENOMIC DNA]</scope>
    <source>
        <strain evidence="2">HAMBI 1141</strain>
    </source>
</reference>
<gene>
    <name evidence="1" type="ORF">RG1141_CH26130</name>
</gene>
<proteinExistence type="predicted"/>
<sequence length="112" mass="12034">MKLSQVVALAVAAACLASCGPTRNQYEVVVTALEGSSRARNAVYANCLKKERTTAWKKEASVFMNVSEAKAPAVFCQRALDGLVKRRITFADVSAVYAGDLTPNIVKVLQGR</sequence>
<evidence type="ECO:0008006" key="3">
    <source>
        <dbReference type="Google" id="ProtNLM"/>
    </source>
</evidence>
<dbReference type="KEGG" id="ngl:RG1141_CH26130"/>
<accession>A0A068TC89</accession>